<gene>
    <name evidence="1" type="ORF">J2S57_001580</name>
</gene>
<protein>
    <submittedName>
        <fullName evidence="1">Uncharacterized protein</fullName>
    </submittedName>
</protein>
<name>A0ABT9NZH1_9ACTN</name>
<comment type="caution">
    <text evidence="1">The sequence shown here is derived from an EMBL/GenBank/DDBJ whole genome shotgun (WGS) entry which is preliminary data.</text>
</comment>
<keyword evidence="2" id="KW-1185">Reference proteome</keyword>
<sequence>MPSLRGPGIDDRFDSTDLEDVRDRVVVPVLDGLLRPGELEAADVARGPGQEIRLAVTARGQTWNSGFWFGADPEETLGEVAYYLADRLEDWICSDVAWGEQRIADIRIPARRGPARRSA</sequence>
<proteinExistence type="predicted"/>
<accession>A0ABT9NZH1</accession>
<reference evidence="1 2" key="1">
    <citation type="submission" date="2023-07" db="EMBL/GenBank/DDBJ databases">
        <title>Sequencing the genomes of 1000 actinobacteria strains.</title>
        <authorList>
            <person name="Klenk H.-P."/>
        </authorList>
    </citation>
    <scope>NUCLEOTIDE SEQUENCE [LARGE SCALE GENOMIC DNA]</scope>
    <source>
        <strain evidence="1 2">DSM 44388</strain>
    </source>
</reference>
<organism evidence="1 2">
    <name type="scientific">Kineosporia succinea</name>
    <dbReference type="NCBI Taxonomy" id="84632"/>
    <lineage>
        <taxon>Bacteria</taxon>
        <taxon>Bacillati</taxon>
        <taxon>Actinomycetota</taxon>
        <taxon>Actinomycetes</taxon>
        <taxon>Kineosporiales</taxon>
        <taxon>Kineosporiaceae</taxon>
        <taxon>Kineosporia</taxon>
    </lineage>
</organism>
<dbReference type="EMBL" id="JAUSQZ010000001">
    <property type="protein sequence ID" value="MDP9825831.1"/>
    <property type="molecule type" value="Genomic_DNA"/>
</dbReference>
<dbReference type="RefSeq" id="WP_307240009.1">
    <property type="nucleotide sequence ID" value="NZ_JAUSQZ010000001.1"/>
</dbReference>
<dbReference type="Proteomes" id="UP001235712">
    <property type="component" value="Unassembled WGS sequence"/>
</dbReference>
<evidence type="ECO:0000313" key="1">
    <source>
        <dbReference type="EMBL" id="MDP9825831.1"/>
    </source>
</evidence>
<evidence type="ECO:0000313" key="2">
    <source>
        <dbReference type="Proteomes" id="UP001235712"/>
    </source>
</evidence>